<keyword evidence="6" id="KW-0597">Phosphoprotein</keyword>
<dbReference type="GO" id="GO:0008270">
    <property type="term" value="F:zinc ion binding"/>
    <property type="evidence" value="ECO:0007669"/>
    <property type="project" value="UniProtKB-KW"/>
</dbReference>
<dbReference type="InterPro" id="IPR009061">
    <property type="entry name" value="DNA-bd_dom_put_sf"/>
</dbReference>
<comment type="function">
    <text evidence="22">Responsible for the transport of glutamate from the cytosol into the mitochondrial matrix with the concomitant import of a proton (symport system).</text>
</comment>
<dbReference type="OrthoDB" id="2382881at2759"/>
<keyword evidence="10" id="KW-0227">DNA damage</keyword>
<dbReference type="GO" id="GO:0015183">
    <property type="term" value="F:L-aspartate transmembrane transporter activity"/>
    <property type="evidence" value="ECO:0007669"/>
    <property type="project" value="TreeGrafter"/>
</dbReference>
<dbReference type="PROSITE" id="PS50082">
    <property type="entry name" value="WD_REPEATS_2"/>
    <property type="match status" value="2"/>
</dbReference>
<dbReference type="GO" id="GO:0005634">
    <property type="term" value="C:nucleus"/>
    <property type="evidence" value="ECO:0007669"/>
    <property type="project" value="UniProtKB-SubCell"/>
</dbReference>
<dbReference type="GO" id="GO:0003684">
    <property type="term" value="F:damaged DNA binding"/>
    <property type="evidence" value="ECO:0007669"/>
    <property type="project" value="InterPro"/>
</dbReference>
<comment type="catalytic activity">
    <reaction evidence="21">
        <text>L-glutamate(in) + H(+)(in) = L-glutamate(out) + H(+)(out)</text>
        <dbReference type="Rhea" id="RHEA:70955"/>
        <dbReference type="ChEBI" id="CHEBI:15378"/>
        <dbReference type="ChEBI" id="CHEBI:29985"/>
    </reaction>
</comment>
<evidence type="ECO:0000256" key="20">
    <source>
        <dbReference type="ARBA" id="ARBA00023242"/>
    </source>
</evidence>
<evidence type="ECO:0000256" key="25">
    <source>
        <dbReference type="ARBA" id="ARBA00081096"/>
    </source>
</evidence>
<keyword evidence="16" id="KW-0238">DNA-binding</keyword>
<evidence type="ECO:0000256" key="26">
    <source>
        <dbReference type="PROSITE-ProRule" id="PRU00221"/>
    </source>
</evidence>
<dbReference type="GO" id="GO:0005743">
    <property type="term" value="C:mitochondrial inner membrane"/>
    <property type="evidence" value="ECO:0007669"/>
    <property type="project" value="UniProtKB-SubCell"/>
</dbReference>
<comment type="caution">
    <text evidence="32">The sequence shown here is derived from an EMBL/GenBank/DDBJ whole genome shotgun (WGS) entry which is preliminary data.</text>
</comment>
<dbReference type="SUPFAM" id="SSF57716">
    <property type="entry name" value="Glucocorticoid receptor-like (DNA-binding domain)"/>
    <property type="match status" value="1"/>
</dbReference>
<feature type="repeat" description="Solcar" evidence="27">
    <location>
        <begin position="819"/>
        <end position="908"/>
    </location>
</feature>
<dbReference type="CDD" id="cd21076">
    <property type="entry name" value="DBD_XPA"/>
    <property type="match status" value="1"/>
</dbReference>
<evidence type="ECO:0000256" key="17">
    <source>
        <dbReference type="ARBA" id="ARBA00023128"/>
    </source>
</evidence>
<dbReference type="InterPro" id="IPR023395">
    <property type="entry name" value="MCP_dom_sf"/>
</dbReference>
<evidence type="ECO:0000256" key="12">
    <source>
        <dbReference type="ARBA" id="ARBA00022792"/>
    </source>
</evidence>
<keyword evidence="7 27" id="KW-0812">Transmembrane</keyword>
<keyword evidence="20" id="KW-0539">Nucleus</keyword>
<dbReference type="InterPro" id="IPR000465">
    <property type="entry name" value="XPA/RAD14"/>
</dbReference>
<keyword evidence="12" id="KW-0999">Mitochondrion inner membrane</keyword>
<dbReference type="Proteomes" id="UP000276133">
    <property type="component" value="Unassembled WGS sequence"/>
</dbReference>
<dbReference type="Gene3D" id="1.50.40.10">
    <property type="entry name" value="Mitochondrial carrier domain"/>
    <property type="match status" value="1"/>
</dbReference>
<dbReference type="InterPro" id="IPR037129">
    <property type="entry name" value="XPA_sf"/>
</dbReference>
<gene>
    <name evidence="32" type="ORF">BpHYR1_039030</name>
</gene>
<dbReference type="Pfam" id="PF00153">
    <property type="entry name" value="Mito_carr"/>
    <property type="match status" value="3"/>
</dbReference>
<evidence type="ECO:0000256" key="19">
    <source>
        <dbReference type="ARBA" id="ARBA00023204"/>
    </source>
</evidence>
<evidence type="ECO:0000256" key="2">
    <source>
        <dbReference type="ARBA" id="ARBA00004448"/>
    </source>
</evidence>
<dbReference type="Pfam" id="PF05181">
    <property type="entry name" value="XPA_C"/>
    <property type="match status" value="1"/>
</dbReference>
<dbReference type="GO" id="GO:0006289">
    <property type="term" value="P:nucleotide-excision repair"/>
    <property type="evidence" value="ECO:0007669"/>
    <property type="project" value="InterPro"/>
</dbReference>
<keyword evidence="26" id="KW-0853">WD repeat</keyword>
<dbReference type="GO" id="GO:0005313">
    <property type="term" value="F:L-glutamate transmembrane transporter activity"/>
    <property type="evidence" value="ECO:0007669"/>
    <property type="project" value="TreeGrafter"/>
</dbReference>
<keyword evidence="33" id="KW-1185">Reference proteome</keyword>
<proteinExistence type="inferred from homology"/>
<dbReference type="GO" id="GO:0043490">
    <property type="term" value="P:malate-aspartate shuttle"/>
    <property type="evidence" value="ECO:0007669"/>
    <property type="project" value="TreeGrafter"/>
</dbReference>
<feature type="coiled-coil region" evidence="28">
    <location>
        <begin position="197"/>
        <end position="236"/>
    </location>
</feature>
<evidence type="ECO:0000256" key="5">
    <source>
        <dbReference type="ARBA" id="ARBA00022448"/>
    </source>
</evidence>
<evidence type="ECO:0000256" key="16">
    <source>
        <dbReference type="ARBA" id="ARBA00023125"/>
    </source>
</evidence>
<dbReference type="AlphaFoldDB" id="A0A3M7R4D5"/>
<evidence type="ECO:0000256" key="3">
    <source>
        <dbReference type="ARBA" id="ARBA00005548"/>
    </source>
</evidence>
<evidence type="ECO:0000256" key="9">
    <source>
        <dbReference type="ARBA" id="ARBA00022737"/>
    </source>
</evidence>
<dbReference type="Gene3D" id="3.90.530.10">
    <property type="entry name" value="XPA C-terminal domain"/>
    <property type="match status" value="1"/>
</dbReference>
<comment type="similarity">
    <text evidence="4">Belongs to the mitochondrial carrier (TC 2.A.29) family.</text>
</comment>
<evidence type="ECO:0000313" key="32">
    <source>
        <dbReference type="EMBL" id="RNA18309.1"/>
    </source>
</evidence>
<reference evidence="32 33" key="1">
    <citation type="journal article" date="2018" name="Sci. Rep.">
        <title>Genomic signatures of local adaptation to the degree of environmental predictability in rotifers.</title>
        <authorList>
            <person name="Franch-Gras L."/>
            <person name="Hahn C."/>
            <person name="Garcia-Roger E.M."/>
            <person name="Carmona M.J."/>
            <person name="Serra M."/>
            <person name="Gomez A."/>
        </authorList>
    </citation>
    <scope>NUCLEOTIDE SEQUENCE [LARGE SCALE GENOMIC DNA]</scope>
    <source>
        <strain evidence="32">HYR1</strain>
    </source>
</reference>
<comment type="subcellular location">
    <subcellularLocation>
        <location evidence="2">Mitochondrion inner membrane</location>
        <topology evidence="2">Multi-pass membrane protein</topology>
    </subcellularLocation>
    <subcellularLocation>
        <location evidence="1">Nucleus</location>
    </subcellularLocation>
</comment>
<dbReference type="SMART" id="SM00320">
    <property type="entry name" value="WD40"/>
    <property type="match status" value="6"/>
</dbReference>
<dbReference type="InterPro" id="IPR051028">
    <property type="entry name" value="Mito_Solute_Carrier"/>
</dbReference>
<dbReference type="PROSITE" id="PS50920">
    <property type="entry name" value="SOLCAR"/>
    <property type="match status" value="3"/>
</dbReference>
<keyword evidence="8" id="KW-0479">Metal-binding</keyword>
<name>A0A3M7R4D5_BRAPC</name>
<dbReference type="InterPro" id="IPR015943">
    <property type="entry name" value="WD40/YVTN_repeat-like_dom_sf"/>
</dbReference>
<dbReference type="SUPFAM" id="SSF50978">
    <property type="entry name" value="WD40 repeat-like"/>
    <property type="match status" value="1"/>
</dbReference>
<organism evidence="32 33">
    <name type="scientific">Brachionus plicatilis</name>
    <name type="common">Marine rotifer</name>
    <name type="synonym">Brachionus muelleri</name>
    <dbReference type="NCBI Taxonomy" id="10195"/>
    <lineage>
        <taxon>Eukaryota</taxon>
        <taxon>Metazoa</taxon>
        <taxon>Spiralia</taxon>
        <taxon>Gnathifera</taxon>
        <taxon>Rotifera</taxon>
        <taxon>Eurotatoria</taxon>
        <taxon>Monogononta</taxon>
        <taxon>Pseudotrocha</taxon>
        <taxon>Ploima</taxon>
        <taxon>Brachionidae</taxon>
        <taxon>Brachionus</taxon>
    </lineage>
</organism>
<evidence type="ECO:0000256" key="6">
    <source>
        <dbReference type="ARBA" id="ARBA00022553"/>
    </source>
</evidence>
<evidence type="ECO:0000256" key="7">
    <source>
        <dbReference type="ARBA" id="ARBA00022692"/>
    </source>
</evidence>
<keyword evidence="5" id="KW-0813">Transport</keyword>
<protein>
    <recommendedName>
        <fullName evidence="23">Mitochondrial glutamate carrier 2</fullName>
    </recommendedName>
    <alternativeName>
        <fullName evidence="25">Glutamate/H(+) symporter 2</fullName>
    </alternativeName>
    <alternativeName>
        <fullName evidence="24">Solute carrier family 25 member 18</fullName>
    </alternativeName>
</protein>
<feature type="region of interest" description="Disordered" evidence="29">
    <location>
        <begin position="1"/>
        <end position="46"/>
    </location>
</feature>
<feature type="compositionally biased region" description="Polar residues" evidence="29">
    <location>
        <begin position="1"/>
        <end position="26"/>
    </location>
</feature>
<feature type="repeat" description="WD" evidence="26">
    <location>
        <begin position="386"/>
        <end position="427"/>
    </location>
</feature>
<accession>A0A3M7R4D5</accession>
<evidence type="ECO:0000256" key="15">
    <source>
        <dbReference type="ARBA" id="ARBA00022989"/>
    </source>
</evidence>
<evidence type="ECO:0000256" key="18">
    <source>
        <dbReference type="ARBA" id="ARBA00023136"/>
    </source>
</evidence>
<evidence type="ECO:0000256" key="29">
    <source>
        <dbReference type="SAM" id="MobiDB-lite"/>
    </source>
</evidence>
<dbReference type="Pfam" id="PF01286">
    <property type="entry name" value="XPA_N"/>
    <property type="match status" value="1"/>
</dbReference>
<evidence type="ECO:0000256" key="24">
    <source>
        <dbReference type="ARBA" id="ARBA00076502"/>
    </source>
</evidence>
<keyword evidence="15 30" id="KW-1133">Transmembrane helix</keyword>
<feature type="repeat" description="Solcar" evidence="27">
    <location>
        <begin position="714"/>
        <end position="809"/>
    </location>
</feature>
<evidence type="ECO:0000256" key="8">
    <source>
        <dbReference type="ARBA" id="ARBA00022723"/>
    </source>
</evidence>
<evidence type="ECO:0000256" key="14">
    <source>
        <dbReference type="ARBA" id="ARBA00022847"/>
    </source>
</evidence>
<evidence type="ECO:0000256" key="21">
    <source>
        <dbReference type="ARBA" id="ARBA00048437"/>
    </source>
</evidence>
<dbReference type="PROSITE" id="PS50294">
    <property type="entry name" value="WD_REPEATS_REGION"/>
    <property type="match status" value="1"/>
</dbReference>
<dbReference type="SUPFAM" id="SSF103506">
    <property type="entry name" value="Mitochondrial carrier"/>
    <property type="match status" value="1"/>
</dbReference>
<evidence type="ECO:0000256" key="22">
    <source>
        <dbReference type="ARBA" id="ARBA00057953"/>
    </source>
</evidence>
<evidence type="ECO:0000256" key="13">
    <source>
        <dbReference type="ARBA" id="ARBA00022833"/>
    </source>
</evidence>
<dbReference type="EMBL" id="REGN01004264">
    <property type="protein sequence ID" value="RNA18309.1"/>
    <property type="molecule type" value="Genomic_DNA"/>
</dbReference>
<keyword evidence="13" id="KW-0862">Zinc</keyword>
<dbReference type="Pfam" id="PF00400">
    <property type="entry name" value="WD40"/>
    <property type="match status" value="2"/>
</dbReference>
<keyword evidence="11" id="KW-0863">Zinc-finger</keyword>
<dbReference type="InterPro" id="IPR022656">
    <property type="entry name" value="XPA_C"/>
</dbReference>
<dbReference type="NCBIfam" id="TIGR00598">
    <property type="entry name" value="rad14"/>
    <property type="match status" value="1"/>
</dbReference>
<evidence type="ECO:0000256" key="1">
    <source>
        <dbReference type="ARBA" id="ARBA00004123"/>
    </source>
</evidence>
<evidence type="ECO:0000256" key="4">
    <source>
        <dbReference type="ARBA" id="ARBA00006375"/>
    </source>
</evidence>
<evidence type="ECO:0000256" key="27">
    <source>
        <dbReference type="PROSITE-ProRule" id="PRU00282"/>
    </source>
</evidence>
<dbReference type="SUPFAM" id="SSF46955">
    <property type="entry name" value="Putative DNA-binding domain"/>
    <property type="match status" value="1"/>
</dbReference>
<dbReference type="PANTHER" id="PTHR45678">
    <property type="entry name" value="MITOCHONDRIAL 2-OXODICARBOXYLATE CARRIER 1-RELATED"/>
    <property type="match status" value="1"/>
</dbReference>
<evidence type="ECO:0000313" key="33">
    <source>
        <dbReference type="Proteomes" id="UP000276133"/>
    </source>
</evidence>
<dbReference type="FunFam" id="1.50.40.10:FF:000026">
    <property type="entry name" value="Putative mitochondrial glutamate carrier 2"/>
    <property type="match status" value="1"/>
</dbReference>
<feature type="domain" description="XPA C-terminal" evidence="31">
    <location>
        <begin position="136"/>
        <end position="186"/>
    </location>
</feature>
<evidence type="ECO:0000256" key="10">
    <source>
        <dbReference type="ARBA" id="ARBA00022763"/>
    </source>
</evidence>
<evidence type="ECO:0000256" key="11">
    <source>
        <dbReference type="ARBA" id="ARBA00022771"/>
    </source>
</evidence>
<feature type="transmembrane region" description="Helical" evidence="30">
    <location>
        <begin position="884"/>
        <end position="904"/>
    </location>
</feature>
<comment type="similarity">
    <text evidence="3">Belongs to the XPA family.</text>
</comment>
<dbReference type="Gene3D" id="2.130.10.10">
    <property type="entry name" value="YVTN repeat-like/Quinoprotein amine dehydrogenase"/>
    <property type="match status" value="2"/>
</dbReference>
<dbReference type="InterPro" id="IPR018108">
    <property type="entry name" value="MCP_transmembrane"/>
</dbReference>
<evidence type="ECO:0000256" key="23">
    <source>
        <dbReference type="ARBA" id="ARBA00069241"/>
    </source>
</evidence>
<keyword evidence="19" id="KW-0234">DNA repair</keyword>
<keyword evidence="17" id="KW-0496">Mitochondrion</keyword>
<sequence>MSFSGFNLDSSNLESSPEAKNSPELSQDQKDRIETNRKRALEIREQKERTAKLAKTVMDTQSKKLVDSGAGFFLDEEELIEEKKKEEIIVEEPSVPTQDQHLKCKKCNKKFPDSFLSKNFDLNVCDTCRNENSEDYDLITKTEAKEQYLLKDCDFDFREPVLKFITKKNPHKNRFGEMKLYLKCQIVERAIVVHESLENLDEKKEQKVANLHKTRQRNYEKKLQNLRKEARQGARKLADFHKHEYVERLILQSDWDEILSEQTTESVWVQYKFSPVEPALNARLYFNRQSQVSPAIQDANDNFFRIEKISNDNKSLNIKFKNEKVEIRRKFVAPVQKFQIHFGDKTKKPLPVLSLDVSSGGLGVSSSQDGQLFLWQTDNGQIRRILFGHVGEVNVCKFFPSGLVILSGADDLRLKIWSCEDASCPVTLTGHVRGVSDFEIIDKGRNIVSVSRDGSCKLFDIGQSKCLATVGQFNCIINCISLSELSDSSLKELQVPERFEALNEREIGTENKIVACGSEDGYLRILSLRARQVLFEFKCESPVNCCCFISETKVVCGTQEGILHVIDIVEKTTDTWKEMRSSILSVHKIGKRHGFIASTADGSCFTWHFDEEMPSNDNFGLVPRIINASIAGIVGVTCVFPLDLAKTRWQNTASANKLYKSYFDCFIKTFKTEGIRGMYKGSGVNLFLITPEKAIKLVANDGFRYMLKSKDGSLPMYKQILAGASAGMCQIVVTTPMELLKIALQDSGRVVAMTQNSSSAAPQSATRIAVDLLKKKGISGLYQGGTATLVRDVSFSAMYFPLFAYINSKGAIDAESKKPPFYHTFGSGILAGSIASYIATPLDVIKTRIQTTTKAPGDLQYNGVVDSFFKILKHESPSAFFKGAVARVCVVAPLFGIAQMFYFLGVAEAIMGLKSIQPT</sequence>
<dbReference type="InterPro" id="IPR001680">
    <property type="entry name" value="WD40_rpt"/>
</dbReference>
<feature type="compositionally biased region" description="Basic and acidic residues" evidence="29">
    <location>
        <begin position="27"/>
        <end position="46"/>
    </location>
</feature>
<feature type="repeat" description="Solcar" evidence="27">
    <location>
        <begin position="619"/>
        <end position="706"/>
    </location>
</feature>
<evidence type="ECO:0000256" key="30">
    <source>
        <dbReference type="SAM" id="Phobius"/>
    </source>
</evidence>
<evidence type="ECO:0000256" key="28">
    <source>
        <dbReference type="SAM" id="Coils"/>
    </source>
</evidence>
<keyword evidence="9" id="KW-0677">Repeat</keyword>
<dbReference type="InterPro" id="IPR022652">
    <property type="entry name" value="Znf_XPA_CS"/>
</dbReference>
<dbReference type="InterPro" id="IPR036322">
    <property type="entry name" value="WD40_repeat_dom_sf"/>
</dbReference>
<feature type="repeat" description="WD" evidence="26">
    <location>
        <begin position="428"/>
        <end position="469"/>
    </location>
</feature>
<keyword evidence="28" id="KW-0175">Coiled coil</keyword>
<dbReference type="STRING" id="10195.A0A3M7R4D5"/>
<keyword evidence="18 27" id="KW-0472">Membrane</keyword>
<dbReference type="PANTHER" id="PTHR45678:SF5">
    <property type="entry name" value="AT03939P-RELATED"/>
    <property type="match status" value="1"/>
</dbReference>
<evidence type="ECO:0000259" key="31">
    <source>
        <dbReference type="Pfam" id="PF05181"/>
    </source>
</evidence>
<dbReference type="GO" id="GO:0015293">
    <property type="term" value="F:symporter activity"/>
    <property type="evidence" value="ECO:0007669"/>
    <property type="project" value="UniProtKB-KW"/>
</dbReference>
<keyword evidence="14" id="KW-0769">Symport</keyword>